<dbReference type="GO" id="GO:0000922">
    <property type="term" value="C:spindle pole"/>
    <property type="evidence" value="ECO:0007669"/>
    <property type="project" value="TreeGrafter"/>
</dbReference>
<feature type="transmembrane region" description="Helical" evidence="1">
    <location>
        <begin position="95"/>
        <end position="115"/>
    </location>
</feature>
<sequence>VAGYSCSARNEILQLLPPPTVQGKESQLLCPNRDFKVECGGFSNRPIYELKHVPGTRYSPGGSMGIYGVSMGIYGVCGIYGVYGDLWGLYGGLWGLYGGLWGLYGVYGVSMGIYAPSSSPLELSSLSFLDPNTALLCCASGQLCMADTRQCIALQPAAIPAAQPGQRWHMAAACTAPSTHYIACISNTGQLVLLDARNASHCLAAAKCRVATCSSEFLSVSWAPALQGCVAVSGFDGTVCIYDTCSWDGRDAAPLFVHRGHALRLQPLVTAHTWHPHKARTVLSAASNGALHVWEWVQPHCS</sequence>
<name>A0A8C2SSX3_COTJA</name>
<dbReference type="GO" id="GO:0005829">
    <property type="term" value="C:cytosol"/>
    <property type="evidence" value="ECO:0007669"/>
    <property type="project" value="TreeGrafter"/>
</dbReference>
<dbReference type="Proteomes" id="UP000694412">
    <property type="component" value="Unassembled WGS sequence"/>
</dbReference>
<accession>A0A8C2SSX3</accession>
<dbReference type="Ensembl" id="ENSCJPT00005003873.1">
    <property type="protein sequence ID" value="ENSCJPP00005002172.1"/>
    <property type="gene ID" value="ENSCJPG00005002326.1"/>
</dbReference>
<keyword evidence="3" id="KW-1185">Reference proteome</keyword>
<dbReference type="InterPro" id="IPR015943">
    <property type="entry name" value="WD40/YVTN_repeat-like_dom_sf"/>
</dbReference>
<proteinExistence type="predicted"/>
<keyword evidence="1" id="KW-1133">Transmembrane helix</keyword>
<evidence type="ECO:0000313" key="2">
    <source>
        <dbReference type="Ensembl" id="ENSCJPP00005002172.1"/>
    </source>
</evidence>
<dbReference type="InterPro" id="IPR036322">
    <property type="entry name" value="WD40_repeat_dom_sf"/>
</dbReference>
<dbReference type="SUPFAM" id="SSF50978">
    <property type="entry name" value="WD40 repeat-like"/>
    <property type="match status" value="1"/>
</dbReference>
<dbReference type="InterPro" id="IPR042795">
    <property type="entry name" value="Wdr73"/>
</dbReference>
<dbReference type="PANTHER" id="PTHR46947:SF1">
    <property type="entry name" value="WD REPEAT-CONTAINING PROTEIN 73"/>
    <property type="match status" value="1"/>
</dbReference>
<reference evidence="2" key="1">
    <citation type="submission" date="2025-08" db="UniProtKB">
        <authorList>
            <consortium name="Ensembl"/>
        </authorList>
    </citation>
    <scope>IDENTIFICATION</scope>
</reference>
<dbReference type="AlphaFoldDB" id="A0A8C2SSX3"/>
<keyword evidence="1" id="KW-0472">Membrane</keyword>
<keyword evidence="1" id="KW-0812">Transmembrane</keyword>
<protein>
    <submittedName>
        <fullName evidence="2">Uncharacterized protein</fullName>
    </submittedName>
</protein>
<dbReference type="Gene3D" id="2.130.10.10">
    <property type="entry name" value="YVTN repeat-like/Quinoprotein amine dehydrogenase"/>
    <property type="match status" value="1"/>
</dbReference>
<feature type="transmembrane region" description="Helical" evidence="1">
    <location>
        <begin position="64"/>
        <end position="83"/>
    </location>
</feature>
<reference evidence="2" key="2">
    <citation type="submission" date="2025-09" db="UniProtKB">
        <authorList>
            <consortium name="Ensembl"/>
        </authorList>
    </citation>
    <scope>IDENTIFICATION</scope>
</reference>
<dbReference type="PANTHER" id="PTHR46947">
    <property type="entry name" value="WD REPEAT-CONTAINING PROTEIN 73"/>
    <property type="match status" value="1"/>
</dbReference>
<evidence type="ECO:0000313" key="3">
    <source>
        <dbReference type="Proteomes" id="UP000694412"/>
    </source>
</evidence>
<organism evidence="2 3">
    <name type="scientific">Coturnix japonica</name>
    <name type="common">Japanese quail</name>
    <name type="synonym">Coturnix coturnix japonica</name>
    <dbReference type="NCBI Taxonomy" id="93934"/>
    <lineage>
        <taxon>Eukaryota</taxon>
        <taxon>Metazoa</taxon>
        <taxon>Chordata</taxon>
        <taxon>Craniata</taxon>
        <taxon>Vertebrata</taxon>
        <taxon>Euteleostomi</taxon>
        <taxon>Archelosauria</taxon>
        <taxon>Archosauria</taxon>
        <taxon>Dinosauria</taxon>
        <taxon>Saurischia</taxon>
        <taxon>Theropoda</taxon>
        <taxon>Coelurosauria</taxon>
        <taxon>Aves</taxon>
        <taxon>Neognathae</taxon>
        <taxon>Galloanserae</taxon>
        <taxon>Galliformes</taxon>
        <taxon>Phasianidae</taxon>
        <taxon>Perdicinae</taxon>
        <taxon>Coturnix</taxon>
    </lineage>
</organism>
<dbReference type="GeneTree" id="ENSGT00390000015701"/>
<evidence type="ECO:0000256" key="1">
    <source>
        <dbReference type="SAM" id="Phobius"/>
    </source>
</evidence>
<dbReference type="GO" id="GO:0031122">
    <property type="term" value="P:cytoplasmic microtubule organization"/>
    <property type="evidence" value="ECO:0007669"/>
    <property type="project" value="TreeGrafter"/>
</dbReference>